<dbReference type="AlphaFoldDB" id="A0A9W4SAI0"/>
<evidence type="ECO:0000313" key="2">
    <source>
        <dbReference type="Proteomes" id="UP001153678"/>
    </source>
</evidence>
<dbReference type="EMBL" id="CAMKVN010000029">
    <property type="protein sequence ID" value="CAI2162223.1"/>
    <property type="molecule type" value="Genomic_DNA"/>
</dbReference>
<protein>
    <submittedName>
        <fullName evidence="1">12451_t:CDS:1</fullName>
    </submittedName>
</protein>
<comment type="caution">
    <text evidence="1">The sequence shown here is derived from an EMBL/GenBank/DDBJ whole genome shotgun (WGS) entry which is preliminary data.</text>
</comment>
<name>A0A9W4SAI0_9GLOM</name>
<gene>
    <name evidence="1" type="ORF">FWILDA_LOCUS450</name>
</gene>
<sequence length="145" mass="17247">MPEFEIQCQYTQKKQMKFFRDKGLRLYHQFSVINPEIIPNEYFHFAEKKSCLIWILNELTEAAGINFVEKPLEKEEYKFIINLGGEKVAKFNTNSSNKMVLKTKEYWENTIKKIGFAGSENYFYEIKKMPEKSTRHPSQTKNKSN</sequence>
<organism evidence="1 2">
    <name type="scientific">Funneliformis geosporum</name>
    <dbReference type="NCBI Taxonomy" id="1117311"/>
    <lineage>
        <taxon>Eukaryota</taxon>
        <taxon>Fungi</taxon>
        <taxon>Fungi incertae sedis</taxon>
        <taxon>Mucoromycota</taxon>
        <taxon>Glomeromycotina</taxon>
        <taxon>Glomeromycetes</taxon>
        <taxon>Glomerales</taxon>
        <taxon>Glomeraceae</taxon>
        <taxon>Funneliformis</taxon>
    </lineage>
</organism>
<dbReference type="Proteomes" id="UP001153678">
    <property type="component" value="Unassembled WGS sequence"/>
</dbReference>
<evidence type="ECO:0000313" key="1">
    <source>
        <dbReference type="EMBL" id="CAI2162223.1"/>
    </source>
</evidence>
<proteinExistence type="predicted"/>
<dbReference type="OrthoDB" id="10522118at2759"/>
<accession>A0A9W4SAI0</accession>
<keyword evidence="2" id="KW-1185">Reference proteome</keyword>
<reference evidence="1" key="1">
    <citation type="submission" date="2022-08" db="EMBL/GenBank/DDBJ databases">
        <authorList>
            <person name="Kallberg Y."/>
            <person name="Tangrot J."/>
            <person name="Rosling A."/>
        </authorList>
    </citation>
    <scope>NUCLEOTIDE SEQUENCE</scope>
    <source>
        <strain evidence="1">Wild A</strain>
    </source>
</reference>